<dbReference type="Proteomes" id="UP000554482">
    <property type="component" value="Unassembled WGS sequence"/>
</dbReference>
<feature type="compositionally biased region" description="Low complexity" evidence="5">
    <location>
        <begin position="8"/>
        <end position="19"/>
    </location>
</feature>
<sequence length="104" mass="11324">MALLGTTPSPDSSMLPPSSFVTPRNRNQGEVQPQLEVTPITKYVSDPTLVLGRLIAVNKSYICYGLKMATLRFCRTCGYPHSVTEKTPGNSFYGFILQGTPPTA</sequence>
<keyword evidence="2" id="KW-0963">Cytoplasm</keyword>
<keyword evidence="4" id="KW-0677">Repeat</keyword>
<evidence type="ECO:0000256" key="5">
    <source>
        <dbReference type="SAM" id="MobiDB-lite"/>
    </source>
</evidence>
<keyword evidence="7" id="KW-1185">Reference proteome</keyword>
<dbReference type="GO" id="GO:0031087">
    <property type="term" value="P:deadenylation-independent decapping of nuclear-transcribed mRNA"/>
    <property type="evidence" value="ECO:0007669"/>
    <property type="project" value="InterPro"/>
</dbReference>
<organism evidence="6 7">
    <name type="scientific">Thalictrum thalictroides</name>
    <name type="common">Rue-anemone</name>
    <name type="synonym">Anemone thalictroides</name>
    <dbReference type="NCBI Taxonomy" id="46969"/>
    <lineage>
        <taxon>Eukaryota</taxon>
        <taxon>Viridiplantae</taxon>
        <taxon>Streptophyta</taxon>
        <taxon>Embryophyta</taxon>
        <taxon>Tracheophyta</taxon>
        <taxon>Spermatophyta</taxon>
        <taxon>Magnoliopsida</taxon>
        <taxon>Ranunculales</taxon>
        <taxon>Ranunculaceae</taxon>
        <taxon>Thalictroideae</taxon>
        <taxon>Thalictrum</taxon>
    </lineage>
</organism>
<dbReference type="GO" id="GO:0000932">
    <property type="term" value="C:P-body"/>
    <property type="evidence" value="ECO:0007669"/>
    <property type="project" value="TreeGrafter"/>
</dbReference>
<evidence type="ECO:0000313" key="6">
    <source>
        <dbReference type="EMBL" id="KAF5205546.1"/>
    </source>
</evidence>
<protein>
    <submittedName>
        <fullName evidence="6">Enhancer of mrna-decapping protein</fullName>
    </submittedName>
</protein>
<dbReference type="PANTHER" id="PTHR15598">
    <property type="entry name" value="ENHANCER OF MRNA-DECAPPING PROTEIN 4"/>
    <property type="match status" value="1"/>
</dbReference>
<keyword evidence="3" id="KW-0853">WD repeat</keyword>
<comment type="subcellular location">
    <subcellularLocation>
        <location evidence="1">Cytoplasm</location>
    </subcellularLocation>
</comment>
<dbReference type="PANTHER" id="PTHR15598:SF5">
    <property type="entry name" value="ENHANCER OF MRNA-DECAPPING PROTEIN 4"/>
    <property type="match status" value="1"/>
</dbReference>
<dbReference type="AlphaFoldDB" id="A0A7J6X6Z2"/>
<gene>
    <name evidence="6" type="ORF">FRX31_004867</name>
</gene>
<accession>A0A7J6X6Z2</accession>
<evidence type="ECO:0000256" key="3">
    <source>
        <dbReference type="ARBA" id="ARBA00022574"/>
    </source>
</evidence>
<dbReference type="EMBL" id="JABWDY010003921">
    <property type="protein sequence ID" value="KAF5205546.1"/>
    <property type="molecule type" value="Genomic_DNA"/>
</dbReference>
<comment type="caution">
    <text evidence="6">The sequence shown here is derived from an EMBL/GenBank/DDBJ whole genome shotgun (WGS) entry which is preliminary data.</text>
</comment>
<evidence type="ECO:0000256" key="2">
    <source>
        <dbReference type="ARBA" id="ARBA00022490"/>
    </source>
</evidence>
<dbReference type="OrthoDB" id="1743345at2759"/>
<name>A0A7J6X6Z2_THATH</name>
<reference evidence="6 7" key="1">
    <citation type="submission" date="2020-06" db="EMBL/GenBank/DDBJ databases">
        <title>Transcriptomic and genomic resources for Thalictrum thalictroides and T. hernandezii: Facilitating candidate gene discovery in an emerging model plant lineage.</title>
        <authorList>
            <person name="Arias T."/>
            <person name="Riano-Pachon D.M."/>
            <person name="Di Stilio V.S."/>
        </authorList>
    </citation>
    <scope>NUCLEOTIDE SEQUENCE [LARGE SCALE GENOMIC DNA]</scope>
    <source>
        <strain evidence="7">cv. WT478/WT964</strain>
        <tissue evidence="6">Leaves</tissue>
    </source>
</reference>
<feature type="region of interest" description="Disordered" evidence="5">
    <location>
        <begin position="1"/>
        <end position="33"/>
    </location>
</feature>
<dbReference type="InterPro" id="IPR045152">
    <property type="entry name" value="EDC4-like"/>
</dbReference>
<proteinExistence type="predicted"/>
<evidence type="ECO:0000313" key="7">
    <source>
        <dbReference type="Proteomes" id="UP000554482"/>
    </source>
</evidence>
<feature type="compositionally biased region" description="Polar residues" evidence="5">
    <location>
        <begin position="20"/>
        <end position="31"/>
    </location>
</feature>
<evidence type="ECO:0000256" key="4">
    <source>
        <dbReference type="ARBA" id="ARBA00022737"/>
    </source>
</evidence>
<evidence type="ECO:0000256" key="1">
    <source>
        <dbReference type="ARBA" id="ARBA00004496"/>
    </source>
</evidence>